<name>A0A4Q2DRS3_9AGAR</name>
<accession>A0A4Q2DRS3</accession>
<evidence type="ECO:0000313" key="3">
    <source>
        <dbReference type="Proteomes" id="UP000290288"/>
    </source>
</evidence>
<comment type="caution">
    <text evidence="2">The sequence shown here is derived from an EMBL/GenBank/DDBJ whole genome shotgun (WGS) entry which is preliminary data.</text>
</comment>
<reference evidence="2 3" key="1">
    <citation type="submission" date="2019-01" db="EMBL/GenBank/DDBJ databases">
        <title>Draft genome sequence of Psathyrella aberdarensis IHI B618.</title>
        <authorList>
            <person name="Buettner E."/>
            <person name="Kellner H."/>
        </authorList>
    </citation>
    <scope>NUCLEOTIDE SEQUENCE [LARGE SCALE GENOMIC DNA]</scope>
    <source>
        <strain evidence="2 3">IHI B618</strain>
    </source>
</reference>
<dbReference type="EMBL" id="SDEE01000079">
    <property type="protein sequence ID" value="RXW22211.1"/>
    <property type="molecule type" value="Genomic_DNA"/>
</dbReference>
<organism evidence="2 3">
    <name type="scientific">Candolleomyces aberdarensis</name>
    <dbReference type="NCBI Taxonomy" id="2316362"/>
    <lineage>
        <taxon>Eukaryota</taxon>
        <taxon>Fungi</taxon>
        <taxon>Dikarya</taxon>
        <taxon>Basidiomycota</taxon>
        <taxon>Agaricomycotina</taxon>
        <taxon>Agaricomycetes</taxon>
        <taxon>Agaricomycetidae</taxon>
        <taxon>Agaricales</taxon>
        <taxon>Agaricineae</taxon>
        <taxon>Psathyrellaceae</taxon>
        <taxon>Candolleomyces</taxon>
    </lineage>
</organism>
<evidence type="ECO:0000313" key="2">
    <source>
        <dbReference type="EMBL" id="RXW22211.1"/>
    </source>
</evidence>
<protein>
    <submittedName>
        <fullName evidence="2">Uncharacterized protein</fullName>
    </submittedName>
</protein>
<dbReference type="Proteomes" id="UP000290288">
    <property type="component" value="Unassembled WGS sequence"/>
</dbReference>
<keyword evidence="3" id="KW-1185">Reference proteome</keyword>
<evidence type="ECO:0000256" key="1">
    <source>
        <dbReference type="SAM" id="MobiDB-lite"/>
    </source>
</evidence>
<dbReference type="STRING" id="2316362.A0A4Q2DRS3"/>
<proteinExistence type="predicted"/>
<feature type="compositionally biased region" description="Low complexity" evidence="1">
    <location>
        <begin position="108"/>
        <end position="129"/>
    </location>
</feature>
<dbReference type="AlphaFoldDB" id="A0A4Q2DRS3"/>
<feature type="region of interest" description="Disordered" evidence="1">
    <location>
        <begin position="100"/>
        <end position="129"/>
    </location>
</feature>
<dbReference type="OrthoDB" id="3231772at2759"/>
<sequence>MSGAYPAPLYDGQFAFARVRGDICLVQMSGATPPSAFTPIDVNIFRHEFITIFRFAESTTLHPADFQVIEPIDDSLLRYEEENDTVFLAKGLMERLRKFTADPRKSRIPSQPSRPSPSSYYTSQRYRQR</sequence>
<gene>
    <name evidence="2" type="ORF">EST38_g3636</name>
</gene>